<accession>A0ABY7GHC3</accession>
<keyword evidence="2" id="KW-0677">Repeat</keyword>
<feature type="repeat" description="LDL-receptor class B" evidence="6">
    <location>
        <begin position="1141"/>
        <end position="1182"/>
    </location>
</feature>
<evidence type="ECO:0000256" key="4">
    <source>
        <dbReference type="ARBA" id="ARBA00023180"/>
    </source>
</evidence>
<dbReference type="Pfam" id="PF00058">
    <property type="entry name" value="Ldl_recept_b"/>
    <property type="match status" value="2"/>
</dbReference>
<dbReference type="Gene3D" id="2.120.10.30">
    <property type="entry name" value="TolB, C-terminal domain"/>
    <property type="match status" value="2"/>
</dbReference>
<feature type="repeat" description="LDL-receptor class B" evidence="6">
    <location>
        <begin position="1077"/>
        <end position="1119"/>
    </location>
</feature>
<name>A0ABY7GHC3_MYAAR</name>
<comment type="caution">
    <text evidence="5">Lacks conserved residue(s) required for the propagation of feature annotation.</text>
</comment>
<feature type="disulfide bond" evidence="5">
    <location>
        <begin position="597"/>
        <end position="607"/>
    </location>
</feature>
<proteinExistence type="predicted"/>
<dbReference type="SMART" id="SM00202">
    <property type="entry name" value="SR"/>
    <property type="match status" value="9"/>
</dbReference>
<dbReference type="PROSITE" id="PS00420">
    <property type="entry name" value="SRCR_1"/>
    <property type="match status" value="4"/>
</dbReference>
<keyword evidence="1" id="KW-0732">Signal</keyword>
<keyword evidence="4" id="KW-0325">Glycoprotein</keyword>
<sequence>MLGFTGNLFVARGQGFFGQGTGQIWLDDVQCNGNETSLFSCRENNWGVNNCGHDEDVGVDCNPNLDANVTLRLNNGTSQFDGRVEVLHNGTWGTICDDEWNQKSAHVVCTWFGKPNAVAVPLTNAFYGQGSGTIWLDDVICSGQEIGLGACQHKPWGQSNCDHSEDAGVMCLPANNMPTVQVRLAGSNQANQGRVEVLYNGVWGTVCDDRWSQSDAAVVCRMLQQPFSGAAPVSMAAYGRGTGRILLDDVECIGTETSIAQCRNGGWGQSNCDHSEDAAVICQNSTVKTGIRLAGRGSTPSSGRVELQYNGSWGTLCDDSFDSKDAGVICSMLGLPSVGAVARSGGAFGPGTGRIWLDDLNCLGNETDIALCGHRGNGAQPRGNAYYGQGNSTIWLDNVKCSGNETNIANCQHNQWGTNNCDHSEDVAPRVTARLVNGSSTSNGRLEVFYNGSWGTVCDDGFNNLDAQYPYNIDWLMEQTQTVDVLSQAALSAGAGAFGPGSGKIWLDNVNCFGNESSLLGCDTNALGDNDCDHSEDVGVYLFYNNAWGTVCDDSFSNKAAKIVCDQLGVTYVKALLGQPGKYGPGTGPIWLDDVNCFGNETTLPQCRHSDFGVNDCDHTEDVGVVCASTKMARQDPGVRCVMMDLAYRRLNAIAVPIPNAYYGKGNGSILLDDLDCVGNETNIGQCDRKPFGHSGAGISVRLTGGLSLRSGRVEIRYAGVWGTICDDSWDDRDAHVVCRQLGYSGGTALTGVGTGRGPIWMDDLECQGSEALVQNCSFKGWGEHNCGHSEDAGKFSIMARGARSVTIIGIPTQLKSSVAWLAYQLPTAQIRLVNSGSQPNQGRLEIFYNNTWGTVCDDGFGTAEAGVACNMLGFSRANARVASSSTQFGQGSGPILLDDLNCLGTESNLLQCDNKGWGINNCQHSEDVAAASNVRLVGGTSQYRGRVEILHNGTWGTVCDDGFSDRNAVVIWLDDVACTGSEQSIADCTHRTPWGSNNCGHSEDVGVVCSSTPQGTTTTTARIPLSTPPTGSTSARLVGGNSAYEGRVEVFAFNEWGTVCDDNSVADGIAVDAVSQLLFYTDTGSDIIAVMTMDGSFQSIIINQGLDEPRAIVVDPTNIQVIVNTRLTWPNGIAVDAKNNLIYWADGGTNTIEKASLDGSNRQTLHADNSAHYFGIALSAL</sequence>
<feature type="disulfide bond" evidence="5">
    <location>
        <begin position="512"/>
        <end position="522"/>
    </location>
</feature>
<evidence type="ECO:0000256" key="3">
    <source>
        <dbReference type="ARBA" id="ARBA00023157"/>
    </source>
</evidence>
<dbReference type="PANTHER" id="PTHR19331">
    <property type="entry name" value="SCAVENGER RECEPTOR DOMAIN-CONTAINING"/>
    <property type="match status" value="1"/>
</dbReference>
<dbReference type="InterPro" id="IPR001190">
    <property type="entry name" value="SRCR"/>
</dbReference>
<feature type="disulfide bond" evidence="5">
    <location>
        <begin position="903"/>
        <end position="913"/>
    </location>
</feature>
<gene>
    <name evidence="9" type="ORF">MAR_033093</name>
</gene>
<dbReference type="InterPro" id="IPR011042">
    <property type="entry name" value="6-blade_b-propeller_TolB-like"/>
</dbReference>
<dbReference type="InterPro" id="IPR000033">
    <property type="entry name" value="LDLR_classB_rpt"/>
</dbReference>
<dbReference type="SMART" id="SM00135">
    <property type="entry name" value="LY"/>
    <property type="match status" value="2"/>
</dbReference>
<dbReference type="SUPFAM" id="SSF56487">
    <property type="entry name" value="SRCR-like"/>
    <property type="match status" value="11"/>
</dbReference>
<dbReference type="SUPFAM" id="SSF63825">
    <property type="entry name" value="YWTD domain"/>
    <property type="match status" value="1"/>
</dbReference>
<organism evidence="9 10">
    <name type="scientific">Mya arenaria</name>
    <name type="common">Soft-shell clam</name>
    <dbReference type="NCBI Taxonomy" id="6604"/>
    <lineage>
        <taxon>Eukaryota</taxon>
        <taxon>Metazoa</taxon>
        <taxon>Spiralia</taxon>
        <taxon>Lophotrochozoa</taxon>
        <taxon>Mollusca</taxon>
        <taxon>Bivalvia</taxon>
        <taxon>Autobranchia</taxon>
        <taxon>Heteroconchia</taxon>
        <taxon>Euheterodonta</taxon>
        <taxon>Imparidentia</taxon>
        <taxon>Neoheterodontei</taxon>
        <taxon>Myida</taxon>
        <taxon>Myoidea</taxon>
        <taxon>Myidae</taxon>
        <taxon>Mya</taxon>
    </lineage>
</organism>
<dbReference type="InterPro" id="IPR036772">
    <property type="entry name" value="SRCR-like_dom_sf"/>
</dbReference>
<feature type="domain" description="SRCR" evidence="8">
    <location>
        <begin position="701"/>
        <end position="798"/>
    </location>
</feature>
<evidence type="ECO:0000256" key="6">
    <source>
        <dbReference type="PROSITE-ProRule" id="PRU00461"/>
    </source>
</evidence>
<dbReference type="Gene3D" id="3.10.250.10">
    <property type="entry name" value="SRCR-like domain"/>
    <property type="match status" value="12"/>
</dbReference>
<feature type="domain" description="SRCR" evidence="8">
    <location>
        <begin position="540"/>
        <end position="628"/>
    </location>
</feature>
<feature type="disulfide bond" evidence="5">
    <location>
        <begin position="141"/>
        <end position="151"/>
    </location>
</feature>
<feature type="domain" description="SRCR" evidence="8">
    <location>
        <begin position="71"/>
        <end position="172"/>
    </location>
</feature>
<feature type="disulfide bond" evidence="5">
    <location>
        <begin position="252"/>
        <end position="262"/>
    </location>
</feature>
<feature type="disulfide bond" evidence="5">
    <location>
        <begin position="767"/>
        <end position="777"/>
    </location>
</feature>
<feature type="domain" description="SRCR" evidence="8">
    <location>
        <begin position="1036"/>
        <end position="1064"/>
    </location>
</feature>
<dbReference type="EMBL" id="CP111028">
    <property type="protein sequence ID" value="WAR30551.1"/>
    <property type="molecule type" value="Genomic_DNA"/>
</dbReference>
<feature type="domain" description="SRCR" evidence="8">
    <location>
        <begin position="291"/>
        <end position="432"/>
    </location>
</feature>
<feature type="domain" description="SRCR" evidence="8">
    <location>
        <begin position="1"/>
        <end position="62"/>
    </location>
</feature>
<feature type="disulfide bond" evidence="5">
    <location>
        <begin position="979"/>
        <end position="989"/>
    </location>
</feature>
<evidence type="ECO:0000259" key="8">
    <source>
        <dbReference type="PROSITE" id="PS50287"/>
    </source>
</evidence>
<protein>
    <submittedName>
        <fullName evidence="9">DMBT1-like protein</fullName>
    </submittedName>
</protein>
<dbReference type="PRINTS" id="PR00258">
    <property type="entry name" value="SPERACTRCPTR"/>
</dbReference>
<keyword evidence="10" id="KW-1185">Reference proteome</keyword>
<feature type="domain" description="SRCR" evidence="8">
    <location>
        <begin position="831"/>
        <end position="934"/>
    </location>
</feature>
<feature type="disulfide bond" evidence="5">
    <location>
        <begin position="401"/>
        <end position="411"/>
    </location>
</feature>
<evidence type="ECO:0000256" key="7">
    <source>
        <dbReference type="SAM" id="MobiDB-lite"/>
    </source>
</evidence>
<feature type="region of interest" description="Disordered" evidence="7">
    <location>
        <begin position="1020"/>
        <end position="1039"/>
    </location>
</feature>
<evidence type="ECO:0000256" key="1">
    <source>
        <dbReference type="ARBA" id="ARBA00022729"/>
    </source>
</evidence>
<feature type="domain" description="SRCR" evidence="8">
    <location>
        <begin position="182"/>
        <end position="283"/>
    </location>
</feature>
<evidence type="ECO:0000256" key="5">
    <source>
        <dbReference type="PROSITE-ProRule" id="PRU00196"/>
    </source>
</evidence>
<evidence type="ECO:0000313" key="10">
    <source>
        <dbReference type="Proteomes" id="UP001164746"/>
    </source>
</evidence>
<dbReference type="PANTHER" id="PTHR19331:SF465">
    <property type="entry name" value="EGG PEPTIDE SPERACT RECEPTOR"/>
    <property type="match status" value="1"/>
</dbReference>
<dbReference type="Pfam" id="PF00530">
    <property type="entry name" value="SRCR"/>
    <property type="match status" value="10"/>
</dbReference>
<feature type="domain" description="SRCR" evidence="8">
    <location>
        <begin position="433"/>
        <end position="543"/>
    </location>
</feature>
<keyword evidence="3 5" id="KW-1015">Disulfide bond</keyword>
<feature type="disulfide bond" evidence="5">
    <location>
        <begin position="31"/>
        <end position="41"/>
    </location>
</feature>
<evidence type="ECO:0000256" key="2">
    <source>
        <dbReference type="ARBA" id="ARBA00022737"/>
    </source>
</evidence>
<reference evidence="9" key="1">
    <citation type="submission" date="2022-11" db="EMBL/GenBank/DDBJ databases">
        <title>Centuries of genome instability and evolution in soft-shell clam transmissible cancer (bioRxiv).</title>
        <authorList>
            <person name="Hart S.F.M."/>
            <person name="Yonemitsu M.A."/>
            <person name="Giersch R.M."/>
            <person name="Beal B.F."/>
            <person name="Arriagada G."/>
            <person name="Davis B.W."/>
            <person name="Ostrander E.A."/>
            <person name="Goff S.P."/>
            <person name="Metzger M.J."/>
        </authorList>
    </citation>
    <scope>NUCLEOTIDE SEQUENCE</scope>
    <source>
        <strain evidence="9">MELC-2E11</strain>
        <tissue evidence="9">Siphon/mantle</tissue>
    </source>
</reference>
<evidence type="ECO:0000313" key="9">
    <source>
        <dbReference type="EMBL" id="WAR30551.1"/>
    </source>
</evidence>
<dbReference type="Proteomes" id="UP001164746">
    <property type="component" value="Chromosome 17"/>
</dbReference>
<dbReference type="PROSITE" id="PS51120">
    <property type="entry name" value="LDLRB"/>
    <property type="match status" value="2"/>
</dbReference>
<feature type="domain" description="SRCR" evidence="8">
    <location>
        <begin position="935"/>
        <end position="1011"/>
    </location>
</feature>
<dbReference type="PROSITE" id="PS50287">
    <property type="entry name" value="SRCR_2"/>
    <property type="match status" value="10"/>
</dbReference>